<dbReference type="InterPro" id="IPR034804">
    <property type="entry name" value="SQR/QFR_C/D"/>
</dbReference>
<dbReference type="AlphaFoldDB" id="A0A0V0JCK2"/>
<protein>
    <recommendedName>
        <fullName evidence="12">Succinate dehydrogenase [ubiquinone] cytochrome b small subunit</fullName>
    </recommendedName>
</protein>
<keyword evidence="11 12" id="KW-0479">Metal-binding</keyword>
<keyword evidence="11" id="KW-0408">Iron</keyword>
<comment type="function">
    <text evidence="12">Membrane-anchoring subunit of succinate dehydrogenase (SDH) that is involved in complex II of the mitochondrial electron transport chain and is responsible for transferring electrons from succinate to ubiquinone (coenzyme Q).</text>
</comment>
<name>A0A0V0JCK2_SCHSO</name>
<keyword evidence="12" id="KW-0249">Electron transport</keyword>
<evidence type="ECO:0000256" key="11">
    <source>
        <dbReference type="PIRSR" id="PIRSR607992-2"/>
    </source>
</evidence>
<dbReference type="PANTHER" id="PTHR13337">
    <property type="entry name" value="SUCCINATE DEHYDROGENASE"/>
    <property type="match status" value="1"/>
</dbReference>
<dbReference type="GO" id="GO:0048039">
    <property type="term" value="F:ubiquinone binding"/>
    <property type="evidence" value="ECO:0007669"/>
    <property type="project" value="TreeGrafter"/>
</dbReference>
<organism evidence="13">
    <name type="scientific">Schistocephalus solidus</name>
    <name type="common">Tapeworm</name>
    <dbReference type="NCBI Taxonomy" id="70667"/>
    <lineage>
        <taxon>Eukaryota</taxon>
        <taxon>Metazoa</taxon>
        <taxon>Spiralia</taxon>
        <taxon>Lophotrochozoa</taxon>
        <taxon>Platyhelminthes</taxon>
        <taxon>Cestoda</taxon>
        <taxon>Eucestoda</taxon>
        <taxon>Diphyllobothriidea</taxon>
        <taxon>Diphyllobothriidae</taxon>
        <taxon>Schistocephalus</taxon>
    </lineage>
</organism>
<dbReference type="GO" id="GO:0046872">
    <property type="term" value="F:metal ion binding"/>
    <property type="evidence" value="ECO:0007669"/>
    <property type="project" value="UniProtKB-KW"/>
</dbReference>
<dbReference type="Gene3D" id="1.20.1300.10">
    <property type="entry name" value="Fumarate reductase/succinate dehydrogenase, transmembrane subunit"/>
    <property type="match status" value="1"/>
</dbReference>
<evidence type="ECO:0000256" key="12">
    <source>
        <dbReference type="RuleBase" id="RU364031"/>
    </source>
</evidence>
<dbReference type="GO" id="GO:0020037">
    <property type="term" value="F:heme binding"/>
    <property type="evidence" value="ECO:0007669"/>
    <property type="project" value="TreeGrafter"/>
</dbReference>
<accession>A0A0V0JCK2</accession>
<sequence length="154" mass="17518">MALALQVSKHFIRKGAFNAFAQLNACRTLVSSSNKLAKLGTAPQPNLNGMMLPSTHWTIERVIAISMLPMYPIAFIYEPFGMEYIVAAAVSMHAYWGFGGVIRDYVMERRYGPRLQPILMVIWKVFCATGFAGFCYFNYYDMGIIKGIKKLWHF</sequence>
<keyword evidence="4 12" id="KW-0812">Transmembrane</keyword>
<gene>
    <name evidence="13" type="primary">DHSD</name>
    <name evidence="13" type="ORF">TR6081</name>
</gene>
<feature type="transmembrane region" description="Helical" evidence="12">
    <location>
        <begin position="118"/>
        <end position="139"/>
    </location>
</feature>
<feature type="binding site" description="axial binding residue" evidence="11">
    <location>
        <position position="93"/>
    </location>
    <ligand>
        <name>heme b</name>
        <dbReference type="ChEBI" id="CHEBI:60344"/>
        <note>ligand shared with SDHC</note>
    </ligand>
    <ligandPart>
        <name>Fe</name>
        <dbReference type="ChEBI" id="CHEBI:18248"/>
    </ligandPart>
</feature>
<keyword evidence="6 12" id="KW-0809">Transit peptide</keyword>
<proteinExistence type="inferred from homology"/>
<evidence type="ECO:0000256" key="4">
    <source>
        <dbReference type="ARBA" id="ARBA00022692"/>
    </source>
</evidence>
<keyword evidence="7 12" id="KW-1133">Transmembrane helix</keyword>
<evidence type="ECO:0000256" key="6">
    <source>
        <dbReference type="ARBA" id="ARBA00022946"/>
    </source>
</evidence>
<keyword evidence="5 12" id="KW-0999">Mitochondrion inner membrane</keyword>
<reference evidence="13" key="1">
    <citation type="submission" date="2016-01" db="EMBL/GenBank/DDBJ databases">
        <title>Reference transcriptome for the parasite Schistocephalus solidus: insights into the molecular evolution of parasitism.</title>
        <authorList>
            <person name="Hebert F.O."/>
            <person name="Grambauer S."/>
            <person name="Barber I."/>
            <person name="Landry C.R."/>
            <person name="Aubin-Horth N."/>
        </authorList>
    </citation>
    <scope>NUCLEOTIDE SEQUENCE</scope>
</reference>
<dbReference type="GO" id="GO:0006099">
    <property type="term" value="P:tricarboxylic acid cycle"/>
    <property type="evidence" value="ECO:0007669"/>
    <property type="project" value="UniProtKB-KW"/>
</dbReference>
<evidence type="ECO:0000313" key="13">
    <source>
        <dbReference type="EMBL" id="JAP63037.1"/>
    </source>
</evidence>
<feature type="transmembrane region" description="Helical" evidence="12">
    <location>
        <begin position="84"/>
        <end position="106"/>
    </location>
</feature>
<feature type="binding site" evidence="10">
    <location>
        <position position="105"/>
    </location>
    <ligand>
        <name>a ubiquinone</name>
        <dbReference type="ChEBI" id="CHEBI:16389"/>
        <note>ligand shared with IP/SDHB</note>
    </ligand>
</feature>
<dbReference type="EMBL" id="GEEE01000188">
    <property type="protein sequence ID" value="JAP63037.1"/>
    <property type="molecule type" value="Transcribed_RNA"/>
</dbReference>
<keyword evidence="12" id="KW-0816">Tricarboxylic acid cycle</keyword>
<keyword evidence="3 12" id="KW-0813">Transport</keyword>
<comment type="similarity">
    <text evidence="2 12">Belongs to the CybS family.</text>
</comment>
<evidence type="ECO:0000256" key="3">
    <source>
        <dbReference type="ARBA" id="ARBA00022448"/>
    </source>
</evidence>
<keyword evidence="13" id="KW-0830">Ubiquinone</keyword>
<comment type="caution">
    <text evidence="12">Lacks conserved residue(s) required for the propagation of feature annotation.</text>
</comment>
<evidence type="ECO:0000256" key="8">
    <source>
        <dbReference type="ARBA" id="ARBA00023128"/>
    </source>
</evidence>
<dbReference type="Pfam" id="PF05328">
    <property type="entry name" value="CybS"/>
    <property type="match status" value="1"/>
</dbReference>
<evidence type="ECO:0000256" key="10">
    <source>
        <dbReference type="PIRSR" id="PIRSR607992-1"/>
    </source>
</evidence>
<evidence type="ECO:0000256" key="9">
    <source>
        <dbReference type="ARBA" id="ARBA00023136"/>
    </source>
</evidence>
<evidence type="ECO:0000256" key="1">
    <source>
        <dbReference type="ARBA" id="ARBA00004448"/>
    </source>
</evidence>
<dbReference type="GO" id="GO:0005743">
    <property type="term" value="C:mitochondrial inner membrane"/>
    <property type="evidence" value="ECO:0007669"/>
    <property type="project" value="UniProtKB-SubCell"/>
</dbReference>
<comment type="subcellular location">
    <subcellularLocation>
        <location evidence="1 12">Mitochondrion inner membrane</location>
        <topology evidence="1 12">Multi-pass membrane protein</topology>
    </subcellularLocation>
</comment>
<dbReference type="PANTHER" id="PTHR13337:SF2">
    <property type="entry name" value="SUCCINATE DEHYDROGENASE [UBIQUINONE] CYTOCHROME B SMALL SUBUNIT, MITOCHONDRIAL"/>
    <property type="match status" value="1"/>
</dbReference>
<dbReference type="CDD" id="cd03496">
    <property type="entry name" value="SQR_TypeC_CybS"/>
    <property type="match status" value="1"/>
</dbReference>
<keyword evidence="8 12" id="KW-0496">Mitochondrion</keyword>
<dbReference type="InterPro" id="IPR007992">
    <property type="entry name" value="CybS"/>
</dbReference>
<keyword evidence="12" id="KW-0349">Heme</keyword>
<evidence type="ECO:0000256" key="5">
    <source>
        <dbReference type="ARBA" id="ARBA00022792"/>
    </source>
</evidence>
<dbReference type="GO" id="GO:0006121">
    <property type="term" value="P:mitochondrial electron transport, succinate to ubiquinone"/>
    <property type="evidence" value="ECO:0007669"/>
    <property type="project" value="TreeGrafter"/>
</dbReference>
<evidence type="ECO:0000256" key="2">
    <source>
        <dbReference type="ARBA" id="ARBA00007294"/>
    </source>
</evidence>
<keyword evidence="9 12" id="KW-0472">Membrane</keyword>
<evidence type="ECO:0000256" key="7">
    <source>
        <dbReference type="ARBA" id="ARBA00022989"/>
    </source>
</evidence>